<feature type="signal peptide" evidence="8">
    <location>
        <begin position="1"/>
        <end position="24"/>
    </location>
</feature>
<accession>A0A2K9LIY0</accession>
<protein>
    <recommendedName>
        <fullName evidence="11">Aromatic hydrocarbon degradation protein</fullName>
    </recommendedName>
</protein>
<dbReference type="Gene3D" id="2.40.160.60">
    <property type="entry name" value="Outer membrane protein transport protein (OMPP1/FadL/TodX)"/>
    <property type="match status" value="1"/>
</dbReference>
<feature type="chain" id="PRO_5014616738" description="Aromatic hydrocarbon degradation protein" evidence="8">
    <location>
        <begin position="25"/>
        <end position="570"/>
    </location>
</feature>
<evidence type="ECO:0000256" key="5">
    <source>
        <dbReference type="ARBA" id="ARBA00022729"/>
    </source>
</evidence>
<evidence type="ECO:0000256" key="1">
    <source>
        <dbReference type="ARBA" id="ARBA00004571"/>
    </source>
</evidence>
<dbReference type="Pfam" id="PF03349">
    <property type="entry name" value="Toluene_X"/>
    <property type="match status" value="1"/>
</dbReference>
<keyword evidence="5 8" id="KW-0732">Signal</keyword>
<evidence type="ECO:0000313" key="10">
    <source>
        <dbReference type="Proteomes" id="UP000235116"/>
    </source>
</evidence>
<dbReference type="RefSeq" id="WP_158643355.1">
    <property type="nucleotide sequence ID" value="NZ_CP022684.1"/>
</dbReference>
<evidence type="ECO:0000313" key="9">
    <source>
        <dbReference type="EMBL" id="AUM12197.1"/>
    </source>
</evidence>
<keyword evidence="6" id="KW-0472">Membrane</keyword>
<organism evidence="9 10">
    <name type="scientific">Ketobacter alkanivorans</name>
    <dbReference type="NCBI Taxonomy" id="1917421"/>
    <lineage>
        <taxon>Bacteria</taxon>
        <taxon>Pseudomonadati</taxon>
        <taxon>Pseudomonadota</taxon>
        <taxon>Gammaproteobacteria</taxon>
        <taxon>Pseudomonadales</taxon>
        <taxon>Ketobacteraceae</taxon>
        <taxon>Ketobacter</taxon>
    </lineage>
</organism>
<dbReference type="KEGG" id="kak:Kalk_07140"/>
<dbReference type="OrthoDB" id="19849at2"/>
<sequence length="570" mass="62547">MMKKSAITVSLAMASSLLATEASAQLLHNLSIGNPKALGMAHAVTADPPGIDSIHFNPAGLIRIKGRQANIKALIANVSIDSKFGDPVLPTDIFDYPYDPNDADPNPISDKQLYYNLNVDCQSQYPISDPADVSEVSSAHDQCWGVDPVANTSVSTGNPVMMVPFMGLQETPILLLPMGGMAFEGPTGDWAFGSAVYVPEGIGYTRELDEGGAYQGHQVGLTRLTYFSPTLAFRVTDTLSAGIGMTFSYHGLGIKTKFRAGGMTIGYLRSLNTIPGDILPNIELGPYDNVGLLTMEMEDLFSVGFSFGMLWEANDWLTLGFKYQSEQVSELEGDYSMEYSETFVHTMEGLQGGLDALLPILDGARVAAVPVQKGTVKSEYIVPQNVAFGASLQVLPRLKVNLDAKWIEYSRWDELTFTFSQNNDFLILASVINKLAGMNYADPDELRIPRKYEDVWSWALGAEYQFNDNIVLRAGYEPRTSAIPEDRTDLLFPIGDADLFTAGIGWQYDNITRFDAAFGYMHSKTKTDACQSRNANSCVEGDVVYNPYFATPFENEVNAYLVALSVDRKF</sequence>
<dbReference type="InterPro" id="IPR005017">
    <property type="entry name" value="OMPP1/FadL/TodX"/>
</dbReference>
<dbReference type="PANTHER" id="PTHR35093">
    <property type="entry name" value="OUTER MEMBRANE PROTEIN NMB0088-RELATED"/>
    <property type="match status" value="1"/>
</dbReference>
<dbReference type="AlphaFoldDB" id="A0A2K9LIY0"/>
<dbReference type="PANTHER" id="PTHR35093:SF8">
    <property type="entry name" value="OUTER MEMBRANE PROTEIN NMB0088-RELATED"/>
    <property type="match status" value="1"/>
</dbReference>
<evidence type="ECO:0008006" key="11">
    <source>
        <dbReference type="Google" id="ProtNLM"/>
    </source>
</evidence>
<keyword evidence="3" id="KW-1134">Transmembrane beta strand</keyword>
<dbReference type="SUPFAM" id="SSF56935">
    <property type="entry name" value="Porins"/>
    <property type="match status" value="1"/>
</dbReference>
<evidence type="ECO:0000256" key="3">
    <source>
        <dbReference type="ARBA" id="ARBA00022452"/>
    </source>
</evidence>
<dbReference type="EMBL" id="CP022684">
    <property type="protein sequence ID" value="AUM12197.1"/>
    <property type="molecule type" value="Genomic_DNA"/>
</dbReference>
<evidence type="ECO:0000256" key="6">
    <source>
        <dbReference type="ARBA" id="ARBA00023136"/>
    </source>
</evidence>
<comment type="subcellular location">
    <subcellularLocation>
        <location evidence="1">Cell outer membrane</location>
        <topology evidence="1">Multi-pass membrane protein</topology>
    </subcellularLocation>
</comment>
<reference evidence="10" key="1">
    <citation type="submission" date="2017-08" db="EMBL/GenBank/DDBJ databases">
        <title>Direct submision.</title>
        <authorList>
            <person name="Kim S.-J."/>
            <person name="Rhee S.-K."/>
        </authorList>
    </citation>
    <scope>NUCLEOTIDE SEQUENCE [LARGE SCALE GENOMIC DNA]</scope>
    <source>
        <strain evidence="10">GI5</strain>
    </source>
</reference>
<evidence type="ECO:0000256" key="8">
    <source>
        <dbReference type="SAM" id="SignalP"/>
    </source>
</evidence>
<gene>
    <name evidence="9" type="ORF">Kalk_07140</name>
</gene>
<evidence type="ECO:0000256" key="2">
    <source>
        <dbReference type="ARBA" id="ARBA00008163"/>
    </source>
</evidence>
<dbReference type="GO" id="GO:0015483">
    <property type="term" value="F:long-chain fatty acid transporting porin activity"/>
    <property type="evidence" value="ECO:0007669"/>
    <property type="project" value="TreeGrafter"/>
</dbReference>
<comment type="similarity">
    <text evidence="2">Belongs to the OmpP1/FadL family.</text>
</comment>
<name>A0A2K9LIY0_9GAMM</name>
<keyword evidence="10" id="KW-1185">Reference proteome</keyword>
<proteinExistence type="inferred from homology"/>
<dbReference type="Proteomes" id="UP000235116">
    <property type="component" value="Chromosome"/>
</dbReference>
<evidence type="ECO:0000256" key="7">
    <source>
        <dbReference type="ARBA" id="ARBA00023237"/>
    </source>
</evidence>
<evidence type="ECO:0000256" key="4">
    <source>
        <dbReference type="ARBA" id="ARBA00022692"/>
    </source>
</evidence>
<dbReference type="GO" id="GO:0009279">
    <property type="term" value="C:cell outer membrane"/>
    <property type="evidence" value="ECO:0007669"/>
    <property type="project" value="UniProtKB-SubCell"/>
</dbReference>
<keyword evidence="4" id="KW-0812">Transmembrane</keyword>
<keyword evidence="7" id="KW-0998">Cell outer membrane</keyword>